<dbReference type="PANTHER" id="PTHR42877">
    <property type="entry name" value="L-ORNITHINE N(5)-MONOOXYGENASE-RELATED"/>
    <property type="match status" value="1"/>
</dbReference>
<accession>A0A6J6D1E0</accession>
<dbReference type="SUPFAM" id="SSF51905">
    <property type="entry name" value="FAD/NAD(P)-binding domain"/>
    <property type="match status" value="1"/>
</dbReference>
<reference evidence="1" key="1">
    <citation type="submission" date="2020-05" db="EMBL/GenBank/DDBJ databases">
        <authorList>
            <person name="Chiriac C."/>
            <person name="Salcher M."/>
            <person name="Ghai R."/>
            <person name="Kavagutti S V."/>
        </authorList>
    </citation>
    <scope>NUCLEOTIDE SEQUENCE</scope>
</reference>
<organism evidence="1">
    <name type="scientific">freshwater metagenome</name>
    <dbReference type="NCBI Taxonomy" id="449393"/>
    <lineage>
        <taxon>unclassified sequences</taxon>
        <taxon>metagenomes</taxon>
        <taxon>ecological metagenomes</taxon>
    </lineage>
</organism>
<gene>
    <name evidence="1" type="ORF">UFOPK1493_01530</name>
</gene>
<proteinExistence type="predicted"/>
<dbReference type="PANTHER" id="PTHR42877:SF4">
    <property type="entry name" value="FAD_NAD(P)-BINDING DOMAIN-CONTAINING PROTEIN-RELATED"/>
    <property type="match status" value="1"/>
</dbReference>
<dbReference type="EMBL" id="CAEZSR010000047">
    <property type="protein sequence ID" value="CAB4557751.1"/>
    <property type="molecule type" value="Genomic_DNA"/>
</dbReference>
<dbReference type="InterPro" id="IPR051209">
    <property type="entry name" value="FAD-bind_Monooxygenase_sf"/>
</dbReference>
<dbReference type="Gene3D" id="3.50.50.60">
    <property type="entry name" value="FAD/NAD(P)-binding domain"/>
    <property type="match status" value="1"/>
</dbReference>
<dbReference type="AlphaFoldDB" id="A0A6J6D1E0"/>
<name>A0A6J6D1E0_9ZZZZ</name>
<sequence length="306" mass="35058">MPRRGRAADRWLFDHLPYYAAWFRFAMFWRYGDGLLATLRKDPDWPHPDRSMNRRNDRHRAEMAAFLERELDGRPDLLERCLPTYPPYGKRILIDNGWFRTLRRPNVELVTEPIERVDGDTVVTTDGARRPVDVVVLATGFQVMQMAARLGIRGRRGVDLADVWADDQAAAHLGITVPGFPNLFLMGGPNTGLGHGGSGMFVAECQARYVVDAVLHLARRRERAPAAGDAIAGRTAPPPVLEVRREVHDEYVARVDAEHEQLIWTHPGMTNWYRNRHGRIVAIMPWRLVDYWSMTRRVDPSDFLDS</sequence>
<protein>
    <submittedName>
        <fullName evidence="1">Unannotated protein</fullName>
    </submittedName>
</protein>
<dbReference type="InterPro" id="IPR036188">
    <property type="entry name" value="FAD/NAD-bd_sf"/>
</dbReference>
<evidence type="ECO:0000313" key="1">
    <source>
        <dbReference type="EMBL" id="CAB4557751.1"/>
    </source>
</evidence>